<dbReference type="EMBL" id="AMGX01000019">
    <property type="protein sequence ID" value="EXJ66705.1"/>
    <property type="molecule type" value="Genomic_DNA"/>
</dbReference>
<evidence type="ECO:0000313" key="2">
    <source>
        <dbReference type="EMBL" id="EXJ66705.1"/>
    </source>
</evidence>
<protein>
    <recommendedName>
        <fullName evidence="4">Methylisocitrate lyase</fullName>
    </recommendedName>
</protein>
<dbReference type="eggNOG" id="KOG1260">
    <property type="taxonomic scope" value="Eukaryota"/>
</dbReference>
<organism evidence="2 3">
    <name type="scientific">Cladophialophora psammophila CBS 110553</name>
    <dbReference type="NCBI Taxonomy" id="1182543"/>
    <lineage>
        <taxon>Eukaryota</taxon>
        <taxon>Fungi</taxon>
        <taxon>Dikarya</taxon>
        <taxon>Ascomycota</taxon>
        <taxon>Pezizomycotina</taxon>
        <taxon>Eurotiomycetes</taxon>
        <taxon>Chaetothyriomycetidae</taxon>
        <taxon>Chaetothyriales</taxon>
        <taxon>Herpotrichiellaceae</taxon>
        <taxon>Cladophialophora</taxon>
    </lineage>
</organism>
<dbReference type="SUPFAM" id="SSF51621">
    <property type="entry name" value="Phosphoenolpyruvate/pyruvate domain"/>
    <property type="match status" value="1"/>
</dbReference>
<evidence type="ECO:0008006" key="4">
    <source>
        <dbReference type="Google" id="ProtNLM"/>
    </source>
</evidence>
<proteinExistence type="predicted"/>
<dbReference type="RefSeq" id="XP_007749142.1">
    <property type="nucleotide sequence ID" value="XM_007750952.1"/>
</dbReference>
<dbReference type="PROSITE" id="PS00161">
    <property type="entry name" value="ISOCITRATE_LYASE"/>
    <property type="match status" value="1"/>
</dbReference>
<comment type="caution">
    <text evidence="2">The sequence shown here is derived from an EMBL/GenBank/DDBJ whole genome shotgun (WGS) entry which is preliminary data.</text>
</comment>
<dbReference type="Pfam" id="PF13714">
    <property type="entry name" value="PEP_mutase"/>
    <property type="match status" value="1"/>
</dbReference>
<dbReference type="InterPro" id="IPR039556">
    <property type="entry name" value="ICL/PEPM"/>
</dbReference>
<dbReference type="STRING" id="1182543.W9WNX2"/>
<comment type="catalytic activity">
    <reaction evidence="1">
        <text>(2S,3R)-3-hydroxybutane-1,2,3-tricarboxylate = pyruvate + succinate</text>
        <dbReference type="Rhea" id="RHEA:16809"/>
        <dbReference type="ChEBI" id="CHEBI:15361"/>
        <dbReference type="ChEBI" id="CHEBI:30031"/>
        <dbReference type="ChEBI" id="CHEBI:57429"/>
        <dbReference type="EC" id="4.1.3.30"/>
    </reaction>
</comment>
<dbReference type="Gene3D" id="3.20.20.60">
    <property type="entry name" value="Phosphoenolpyruvate-binding domains"/>
    <property type="match status" value="1"/>
</dbReference>
<keyword evidence="3" id="KW-1185">Reference proteome</keyword>
<dbReference type="HOGENOM" id="CLU_027389_3_0_1"/>
<evidence type="ECO:0000313" key="3">
    <source>
        <dbReference type="Proteomes" id="UP000019471"/>
    </source>
</evidence>
<dbReference type="AlphaFoldDB" id="W9WNX2"/>
<dbReference type="GeneID" id="19195069"/>
<accession>W9WNX2</accession>
<name>W9WNX2_9EURO</name>
<gene>
    <name evidence="2" type="ORF">A1O5_10376</name>
</gene>
<dbReference type="Proteomes" id="UP000019471">
    <property type="component" value="Unassembled WGS sequence"/>
</dbReference>
<dbReference type="PANTHER" id="PTHR42905">
    <property type="entry name" value="PHOSPHOENOLPYRUVATE CARBOXYLASE"/>
    <property type="match status" value="1"/>
</dbReference>
<dbReference type="CDD" id="cd00377">
    <property type="entry name" value="ICL_PEPM"/>
    <property type="match status" value="1"/>
</dbReference>
<dbReference type="InterPro" id="IPR018523">
    <property type="entry name" value="Isocitrate_lyase_ph_CS"/>
</dbReference>
<sequence>MTGAGTSATRLGSADLRLIILTEMHANADMIASLDPSIPLIADADTRFSAPLSVALILRKYINSNVAGLHIEDQASSKRCGHLKNKQLASLDEFVVRIRAAARARKEAGRDIVSVARTDSLQSLGFDEAVRRLKAAVEAGDDAVSLEGFTTKEQGKEICRIEAQTPCLINSVEGGLTPTISAEEAIQLGFKIQI</sequence>
<evidence type="ECO:0000256" key="1">
    <source>
        <dbReference type="ARBA" id="ARBA00001050"/>
    </source>
</evidence>
<dbReference type="InterPro" id="IPR040442">
    <property type="entry name" value="Pyrv_kinase-like_dom_sf"/>
</dbReference>
<dbReference type="OrthoDB" id="1923844at2759"/>
<dbReference type="PANTHER" id="PTHR42905:SF2">
    <property type="entry name" value="PHOSPHOENOLPYRUVATE CARBOXYLASE FAMILY PROTEIN"/>
    <property type="match status" value="1"/>
</dbReference>
<dbReference type="InterPro" id="IPR015813">
    <property type="entry name" value="Pyrv/PenolPyrv_kinase-like_dom"/>
</dbReference>
<dbReference type="GO" id="GO:0046421">
    <property type="term" value="F:methylisocitrate lyase activity"/>
    <property type="evidence" value="ECO:0007669"/>
    <property type="project" value="UniProtKB-EC"/>
</dbReference>
<reference evidence="2 3" key="1">
    <citation type="submission" date="2013-03" db="EMBL/GenBank/DDBJ databases">
        <title>The Genome Sequence of Cladophialophora psammophila CBS 110553.</title>
        <authorList>
            <consortium name="The Broad Institute Genomics Platform"/>
            <person name="Cuomo C."/>
            <person name="de Hoog S."/>
            <person name="Gorbushina A."/>
            <person name="Walker B."/>
            <person name="Young S.K."/>
            <person name="Zeng Q."/>
            <person name="Gargeya S."/>
            <person name="Fitzgerald M."/>
            <person name="Haas B."/>
            <person name="Abouelleil A."/>
            <person name="Allen A.W."/>
            <person name="Alvarado L."/>
            <person name="Arachchi H.M."/>
            <person name="Berlin A.M."/>
            <person name="Chapman S.B."/>
            <person name="Gainer-Dewar J."/>
            <person name="Goldberg J."/>
            <person name="Griggs A."/>
            <person name="Gujja S."/>
            <person name="Hansen M."/>
            <person name="Howarth C."/>
            <person name="Imamovic A."/>
            <person name="Ireland A."/>
            <person name="Larimer J."/>
            <person name="McCowan C."/>
            <person name="Murphy C."/>
            <person name="Pearson M."/>
            <person name="Poon T.W."/>
            <person name="Priest M."/>
            <person name="Roberts A."/>
            <person name="Saif S."/>
            <person name="Shea T."/>
            <person name="Sisk P."/>
            <person name="Sykes S."/>
            <person name="Wortman J."/>
            <person name="Nusbaum C."/>
            <person name="Birren B."/>
        </authorList>
    </citation>
    <scope>NUCLEOTIDE SEQUENCE [LARGE SCALE GENOMIC DNA]</scope>
    <source>
        <strain evidence="2 3">CBS 110553</strain>
    </source>
</reference>